<dbReference type="GO" id="GO:0005737">
    <property type="term" value="C:cytoplasm"/>
    <property type="evidence" value="ECO:0007669"/>
    <property type="project" value="TreeGrafter"/>
</dbReference>
<dbReference type="Proteomes" id="UP000614350">
    <property type="component" value="Unassembled WGS sequence"/>
</dbReference>
<organism evidence="5 6">
    <name type="scientific">Vespula vulgaris</name>
    <name type="common">Yellow jacket</name>
    <name type="synonym">Wasp</name>
    <dbReference type="NCBI Taxonomy" id="7454"/>
    <lineage>
        <taxon>Eukaryota</taxon>
        <taxon>Metazoa</taxon>
        <taxon>Ecdysozoa</taxon>
        <taxon>Arthropoda</taxon>
        <taxon>Hexapoda</taxon>
        <taxon>Insecta</taxon>
        <taxon>Pterygota</taxon>
        <taxon>Neoptera</taxon>
        <taxon>Endopterygota</taxon>
        <taxon>Hymenoptera</taxon>
        <taxon>Apocrita</taxon>
        <taxon>Aculeata</taxon>
        <taxon>Vespoidea</taxon>
        <taxon>Vespidae</taxon>
        <taxon>Vespinae</taxon>
        <taxon>Vespula</taxon>
    </lineage>
</organism>
<dbReference type="Gene3D" id="2.60.40.790">
    <property type="match status" value="1"/>
</dbReference>
<comment type="similarity">
    <text evidence="1">Belongs to the SHQ1 family.</text>
</comment>
<name>A0A834JGA2_VESVU</name>
<evidence type="ECO:0000313" key="5">
    <source>
        <dbReference type="EMBL" id="KAF7388108.1"/>
    </source>
</evidence>
<dbReference type="AlphaFoldDB" id="A0A834JGA2"/>
<dbReference type="EMBL" id="JACSEA010000012">
    <property type="protein sequence ID" value="KAF7388108.1"/>
    <property type="molecule type" value="Genomic_DNA"/>
</dbReference>
<dbReference type="InterPro" id="IPR007052">
    <property type="entry name" value="CS_dom"/>
</dbReference>
<feature type="region of interest" description="Disordered" evidence="3">
    <location>
        <begin position="452"/>
        <end position="498"/>
    </location>
</feature>
<dbReference type="PANTHER" id="PTHR12967:SF0">
    <property type="entry name" value="PROTEIN SHQ1 HOMOLOG"/>
    <property type="match status" value="1"/>
</dbReference>
<dbReference type="GO" id="GO:0051082">
    <property type="term" value="F:unfolded protein binding"/>
    <property type="evidence" value="ECO:0007669"/>
    <property type="project" value="TreeGrafter"/>
</dbReference>
<proteinExistence type="inferred from homology"/>
<dbReference type="Pfam" id="PF04925">
    <property type="entry name" value="SHQ1"/>
    <property type="match status" value="1"/>
</dbReference>
<dbReference type="SUPFAM" id="SSF49764">
    <property type="entry name" value="HSP20-like chaperones"/>
    <property type="match status" value="1"/>
</dbReference>
<dbReference type="InterPro" id="IPR007009">
    <property type="entry name" value="Shq1_C"/>
</dbReference>
<dbReference type="InterPro" id="IPR039742">
    <property type="entry name" value="Shq1"/>
</dbReference>
<dbReference type="GO" id="GO:0000493">
    <property type="term" value="P:box H/ACA snoRNP assembly"/>
    <property type="evidence" value="ECO:0007669"/>
    <property type="project" value="InterPro"/>
</dbReference>
<evidence type="ECO:0000256" key="3">
    <source>
        <dbReference type="SAM" id="MobiDB-lite"/>
    </source>
</evidence>
<dbReference type="GO" id="GO:0005654">
    <property type="term" value="C:nucleoplasm"/>
    <property type="evidence" value="ECO:0007669"/>
    <property type="project" value="TreeGrafter"/>
</dbReference>
<dbReference type="PANTHER" id="PTHR12967">
    <property type="entry name" value="PROTEIN SHQ1 HOMOLOG"/>
    <property type="match status" value="1"/>
</dbReference>
<evidence type="ECO:0000313" key="6">
    <source>
        <dbReference type="Proteomes" id="UP000614350"/>
    </source>
</evidence>
<feature type="domain" description="CS" evidence="4">
    <location>
        <begin position="1"/>
        <end position="89"/>
    </location>
</feature>
<dbReference type="Pfam" id="PF21413">
    <property type="entry name" value="SHQ1-like_CS"/>
    <property type="match status" value="1"/>
</dbReference>
<feature type="compositionally biased region" description="Low complexity" evidence="3">
    <location>
        <begin position="477"/>
        <end position="489"/>
    </location>
</feature>
<dbReference type="InterPro" id="IPR048696">
    <property type="entry name" value="SHQ1-like_CS"/>
</dbReference>
<feature type="region of interest" description="Disordered" evidence="3">
    <location>
        <begin position="116"/>
        <end position="138"/>
    </location>
</feature>
<sequence length="498" mass="57450">MLTPRFEITQTDLEVTFIIHAPYANIKDVEIDVEGNDFRFYATPYYLRLMLPGKIEENHASSGRYDCEKGDFTLKFSKVNKGEFFPNLDMITTLLSTPKMKSTIVPNIEVIGNPANLEKIDKSSDEDNNEQNDKEASNEWFIPQSVELDNLVLSINSPKYGFANKISGALIAFEPAWIKEIIDLPMPDKIPEHERKFLRKKKELEDFDEQHYMADLMEPECIEPYISYIPEWYNLRKEDITFNKNEVDLLKEFPNKEYLLDDKEIQLLLKSLIDILYGSCYNYRTTLGDNTVESGWTINKLSSTLCWFQTFSNMDEVINACIRRALCYPILRNWDLAIKVFEDVKQVVMLGKKYIIKRFCEIHSLFNNSYEPRYLLNQLYIKDYLIWLQNIPESLIESLTPILDNIHPNKEDIQLELLELEEAAYSVQKEGLVIENIVHDITGHVQNLTIHVAQSDKSSDSSTTTDSSDTDTDSESDSSSSSTSTSISLDSDDLTEAE</sequence>
<reference evidence="5" key="1">
    <citation type="journal article" date="2020" name="G3 (Bethesda)">
        <title>High-Quality Assemblies for Three Invasive Social Wasps from the &lt;i&gt;Vespula&lt;/i&gt; Genus.</title>
        <authorList>
            <person name="Harrop T.W.R."/>
            <person name="Guhlin J."/>
            <person name="McLaughlin G.M."/>
            <person name="Permina E."/>
            <person name="Stockwell P."/>
            <person name="Gilligan J."/>
            <person name="Le Lec M.F."/>
            <person name="Gruber M.A.M."/>
            <person name="Quinn O."/>
            <person name="Lovegrove M."/>
            <person name="Duncan E.J."/>
            <person name="Remnant E.J."/>
            <person name="Van Eeckhoven J."/>
            <person name="Graham B."/>
            <person name="Knapp R.A."/>
            <person name="Langford K.W."/>
            <person name="Kronenberg Z."/>
            <person name="Press M.O."/>
            <person name="Eacker S.M."/>
            <person name="Wilson-Rankin E.E."/>
            <person name="Purcell J."/>
            <person name="Lester P.J."/>
            <person name="Dearden P.K."/>
        </authorList>
    </citation>
    <scope>NUCLEOTIDE SEQUENCE</scope>
    <source>
        <strain evidence="5">Marl-1</strain>
    </source>
</reference>
<protein>
    <recommendedName>
        <fullName evidence="2">Protein SHQ1 homolog</fullName>
    </recommendedName>
</protein>
<evidence type="ECO:0000259" key="4">
    <source>
        <dbReference type="PROSITE" id="PS51203"/>
    </source>
</evidence>
<evidence type="ECO:0000256" key="1">
    <source>
        <dbReference type="ARBA" id="ARBA00005607"/>
    </source>
</evidence>
<dbReference type="InterPro" id="IPR008978">
    <property type="entry name" value="HSP20-like_chaperone"/>
</dbReference>
<evidence type="ECO:0000256" key="2">
    <source>
        <dbReference type="ARBA" id="ARBA00013750"/>
    </source>
</evidence>
<keyword evidence="6" id="KW-1185">Reference proteome</keyword>
<dbReference type="PROSITE" id="PS51203">
    <property type="entry name" value="CS"/>
    <property type="match status" value="1"/>
</dbReference>
<gene>
    <name evidence="5" type="ORF">HZH66_010875</name>
</gene>
<feature type="compositionally biased region" description="Basic and acidic residues" evidence="3">
    <location>
        <begin position="118"/>
        <end position="137"/>
    </location>
</feature>
<accession>A0A834JGA2</accession>
<comment type="caution">
    <text evidence="5">The sequence shown here is derived from an EMBL/GenBank/DDBJ whole genome shotgun (WGS) entry which is preliminary data.</text>
</comment>